<evidence type="ECO:0000313" key="7">
    <source>
        <dbReference type="EMBL" id="CAB4252505.1"/>
    </source>
</evidence>
<dbReference type="GO" id="GO:0005634">
    <property type="term" value="C:nucleus"/>
    <property type="evidence" value="ECO:0007669"/>
    <property type="project" value="UniProtKB-SubCell"/>
</dbReference>
<evidence type="ECO:0000256" key="3">
    <source>
        <dbReference type="ARBA" id="ARBA00023125"/>
    </source>
</evidence>
<feature type="compositionally biased region" description="Polar residues" evidence="6">
    <location>
        <begin position="339"/>
        <end position="348"/>
    </location>
</feature>
<accession>A0A8H2ZFM4</accession>
<feature type="compositionally biased region" description="Basic residues" evidence="6">
    <location>
        <begin position="189"/>
        <end position="200"/>
    </location>
</feature>
<keyword evidence="8" id="KW-1185">Reference proteome</keyword>
<evidence type="ECO:0000256" key="2">
    <source>
        <dbReference type="ARBA" id="ARBA00023015"/>
    </source>
</evidence>
<comment type="subcellular location">
    <subcellularLocation>
        <location evidence="1">Nucleus</location>
    </subcellularLocation>
</comment>
<evidence type="ECO:0000256" key="6">
    <source>
        <dbReference type="SAM" id="MobiDB-lite"/>
    </source>
</evidence>
<evidence type="ECO:0000256" key="4">
    <source>
        <dbReference type="ARBA" id="ARBA00023163"/>
    </source>
</evidence>
<keyword evidence="3" id="KW-0238">DNA-binding</keyword>
<keyword evidence="2" id="KW-0805">Transcription regulation</keyword>
<feature type="compositionally biased region" description="Low complexity" evidence="6">
    <location>
        <begin position="502"/>
        <end position="512"/>
    </location>
</feature>
<evidence type="ECO:0000256" key="5">
    <source>
        <dbReference type="ARBA" id="ARBA00023242"/>
    </source>
</evidence>
<feature type="compositionally biased region" description="Acidic residues" evidence="6">
    <location>
        <begin position="274"/>
        <end position="286"/>
    </location>
</feature>
<feature type="region of interest" description="Disordered" evidence="6">
    <location>
        <begin position="334"/>
        <end position="354"/>
    </location>
</feature>
<organism evidence="7 8">
    <name type="scientific">Maudiozyma barnettii</name>
    <dbReference type="NCBI Taxonomy" id="61262"/>
    <lineage>
        <taxon>Eukaryota</taxon>
        <taxon>Fungi</taxon>
        <taxon>Dikarya</taxon>
        <taxon>Ascomycota</taxon>
        <taxon>Saccharomycotina</taxon>
        <taxon>Saccharomycetes</taxon>
        <taxon>Saccharomycetales</taxon>
        <taxon>Saccharomycetaceae</taxon>
        <taxon>Maudiozyma</taxon>
    </lineage>
</organism>
<feature type="compositionally biased region" description="Low complexity" evidence="6">
    <location>
        <begin position="415"/>
        <end position="424"/>
    </location>
</feature>
<feature type="region of interest" description="Disordered" evidence="6">
    <location>
        <begin position="93"/>
        <end position="118"/>
    </location>
</feature>
<feature type="compositionally biased region" description="Polar residues" evidence="6">
    <location>
        <begin position="453"/>
        <end position="485"/>
    </location>
</feature>
<gene>
    <name evidence="7" type="ORF">KABA2_01S15180</name>
</gene>
<keyword evidence="5" id="KW-0539">Nucleus</keyword>
<dbReference type="EMBL" id="CAEFZW010000001">
    <property type="protein sequence ID" value="CAB4252505.1"/>
    <property type="molecule type" value="Genomic_DNA"/>
</dbReference>
<dbReference type="GeneID" id="64855634"/>
<feature type="compositionally biased region" description="Basic and acidic residues" evidence="6">
    <location>
        <begin position="425"/>
        <end position="435"/>
    </location>
</feature>
<evidence type="ECO:0000256" key="1">
    <source>
        <dbReference type="ARBA" id="ARBA00004123"/>
    </source>
</evidence>
<evidence type="ECO:0000313" key="8">
    <source>
        <dbReference type="Proteomes" id="UP000644660"/>
    </source>
</evidence>
<dbReference type="RefSeq" id="XP_041404543.1">
    <property type="nucleotide sequence ID" value="XM_041548609.1"/>
</dbReference>
<feature type="compositionally biased region" description="Polar residues" evidence="6">
    <location>
        <begin position="306"/>
        <end position="323"/>
    </location>
</feature>
<feature type="region of interest" description="Disordered" evidence="6">
    <location>
        <begin position="153"/>
        <end position="295"/>
    </location>
</feature>
<dbReference type="GO" id="GO:0000977">
    <property type="term" value="F:RNA polymerase II transcription regulatory region sequence-specific DNA binding"/>
    <property type="evidence" value="ECO:0007669"/>
    <property type="project" value="TreeGrafter"/>
</dbReference>
<dbReference type="GO" id="GO:0089713">
    <property type="term" value="C:Cbf1-Met4-Met28 complex"/>
    <property type="evidence" value="ECO:0007669"/>
    <property type="project" value="TreeGrafter"/>
</dbReference>
<keyword evidence="4" id="KW-0804">Transcription</keyword>
<feature type="region of interest" description="Disordered" evidence="6">
    <location>
        <begin position="412"/>
        <end position="485"/>
    </location>
</feature>
<feature type="region of interest" description="Disordered" evidence="6">
    <location>
        <begin position="666"/>
        <end position="704"/>
    </location>
</feature>
<dbReference type="AlphaFoldDB" id="A0A8H2ZFM4"/>
<dbReference type="GO" id="GO:0001228">
    <property type="term" value="F:DNA-binding transcription activator activity, RNA polymerase II-specific"/>
    <property type="evidence" value="ECO:0007669"/>
    <property type="project" value="TreeGrafter"/>
</dbReference>
<dbReference type="Proteomes" id="UP000644660">
    <property type="component" value="Unassembled WGS sequence"/>
</dbReference>
<sequence length="704" mass="79147">MKQEKPTTARDDSYANEYMSIYGSNEPEKDTSNTHTTHETFDAIDTLNNPNVNIHDSNITPDILLEQLAYVDNFIPSLDQDFVNLDSWVMNESQNDHNNNSNNNNGSATSINNNNNNNVHGGSIMNTVSGNTFGLDEQLAVELSAFADEVFIFPDEDKPQNNNNNNNEDEEDEENIFNNKSDTNDDHKNRNHILSQRRNKFLTSQYDHSKSRFSSRRSHHENDANDNNNDVEDHDNNNIHPSFDMSNNLVHDDHSGFTNFEVDGPTNNMNNARDEDDEDEEEEEGQENNINNHSQVSLLPQHRAENTNPPYQRNHVPSISSPLSNLVANNLPLKKQKKQTINSNNVTHDSQEPQIHMPDYSQIPTSTLVALLPRVKVPEGAHTSLLKAGFAEDQIVAISAIIAYNEQHKQQIKYSSESHSNGSSNDERSSSDKGAHFLLDLLSDKKPTKRSRSQPQVNRETPHSQPSPVNTNINNNGRRQESNVSEPAAVMHATPDVSNIRQNVQQQKQQQNRHNSSDDNTLTSPNYMRHASEPISKKQNIVSKPVNKLPSGNAKIPSDLPVNSASTIKKESCSSITNISSAVDHSVNSNTQPKVEPTSHSTYAQKKKLKGKELENSINELNDLALKLQQKIHTLEMENKLLKDLVVNSGEQEGIEQAESIKQNLLKRAHQTTQEQENIGNRHLDNDGSESDDEDPKKKRKLSK</sequence>
<dbReference type="PANTHER" id="PTHR13044">
    <property type="entry name" value="ACTIVATING TRANSCRIPTION FACTOR ATF 4/5"/>
    <property type="match status" value="1"/>
</dbReference>
<dbReference type="OrthoDB" id="1939598at2759"/>
<feature type="region of interest" description="Disordered" evidence="6">
    <location>
        <begin position="304"/>
        <end position="323"/>
    </location>
</feature>
<dbReference type="PANTHER" id="PTHR13044:SF14">
    <property type="entry name" value="CRYPTOCEPHAL, ISOFORM A"/>
    <property type="match status" value="1"/>
</dbReference>
<protein>
    <submittedName>
        <fullName evidence="7">Similar to Saccharomyces cerevisiae YNL103W MET4 Leucine-zipper transcriptional activator</fullName>
    </submittedName>
</protein>
<proteinExistence type="predicted"/>
<reference evidence="7 8" key="1">
    <citation type="submission" date="2020-05" db="EMBL/GenBank/DDBJ databases">
        <authorList>
            <person name="Casaregola S."/>
            <person name="Devillers H."/>
            <person name="Grondin C."/>
        </authorList>
    </citation>
    <scope>NUCLEOTIDE SEQUENCE [LARGE SCALE GENOMIC DNA]</scope>
    <source>
        <strain evidence="7 8">CLIB 1767</strain>
    </source>
</reference>
<name>A0A8H2ZFM4_9SACH</name>
<comment type="caution">
    <text evidence="7">The sequence shown here is derived from an EMBL/GenBank/DDBJ whole genome shotgun (WGS) entry which is preliminary data.</text>
</comment>
<feature type="region of interest" description="Disordered" evidence="6">
    <location>
        <begin position="502"/>
        <end position="525"/>
    </location>
</feature>